<feature type="region of interest" description="Disordered" evidence="9">
    <location>
        <begin position="681"/>
        <end position="702"/>
    </location>
</feature>
<dbReference type="Pfam" id="PF02376">
    <property type="entry name" value="CUT"/>
    <property type="match status" value="2"/>
</dbReference>
<dbReference type="Gene3D" id="1.10.10.60">
    <property type="entry name" value="Homeodomain-like"/>
    <property type="match status" value="1"/>
</dbReference>
<evidence type="ECO:0000256" key="2">
    <source>
        <dbReference type="ARBA" id="ARBA00022737"/>
    </source>
</evidence>
<keyword evidence="8" id="KW-0539">Nucleus</keyword>
<dbReference type="Gene3D" id="3.10.20.710">
    <property type="entry name" value="SATB, ubiquitin-like oligomerisation domain"/>
    <property type="match status" value="1"/>
</dbReference>
<dbReference type="InterPro" id="IPR032392">
    <property type="entry name" value="ULD"/>
</dbReference>
<dbReference type="PROSITE" id="PS51983">
    <property type="entry name" value="CUTL"/>
    <property type="match status" value="1"/>
</dbReference>
<gene>
    <name evidence="13" type="ORF">GSTENG00032943001</name>
</gene>
<reference evidence="13" key="2">
    <citation type="submission" date="2004-02" db="EMBL/GenBank/DDBJ databases">
        <authorList>
            <consortium name="Genoscope"/>
            <consortium name="Whitehead Institute Centre for Genome Research"/>
        </authorList>
    </citation>
    <scope>NUCLEOTIDE SEQUENCE</scope>
</reference>
<sequence length="869" mass="95616">MDALCNGVKKPEGTDPSVDPRPPPAKLARLEQNGAGPSAQEQGSQGSPAAKNPCLAQKAPASRPQGRSLHSRGGRQLLQETSGSEDLKSWVASAFDTGSSLPVFCVVEHKESALEREKIEEHAEFVLIKRDLLFNQLIEMAPVTLGYSHSSAAQAKGLIQVGRWNPVPLSCVTDAPDATVADMLQDVHHVITLKIQLHSCPKLEDLPAEQWSHSTVRNALKELLKDMNQSTLAKECPLSQSMISSIVNSTYYANVSAAKCQEFGRWYKHFKKNKYFKDMDSFPEQPPHIPLTQQPITCSPAEQSPALLLSRGDVATNICGRPTLSLHPHRLVPQPLGPQMVNQQLVMAQFLNQQYAVSRMLAGQGISPSPQQYLNHPPAGRAPSKVFSKLPDSPVPQKVHCDTGGGPGTGLQNQAPAGSSVGPTDVPSDIYHCVREELKRAGISQAIFARVAFNRTQGLLSEILRKEEDPLHASQSLLVNLRAMYSFLQLPEAERERIYQEEKDRSLTGFTPACNKTPPRPTQVQPAQARLSPVIGDRVLRTDSCVLNVSASIYEEIQHEMKRAKVSQALFAKVAASKSQGWLCELLRWKEDPSPENRTLWENLCMIRRFLSLSQAERDAIYEQESSSAAAQQHCADRLNLLSNDSTLRVFTVITSYLSQQYQRNSPLQQQQYHLQPHQPLQPEAVPHLSPRQPCAASPAECEAGGNWGHTRVCLQGRASSSHDTGDRKDWDERGRAERSSLGGDWGCTGRLADRFTDSKEKQDGCMDDDEVDEPAGASKEGKFKLTMKWSGVRDEDQRGSGVCSEANNEVQCGDEAHGESLAVSHEALGILQSFIQDVGLDPDEEAVHTLSAQLGLPIHAIRTFFNSQ</sequence>
<evidence type="ECO:0000256" key="1">
    <source>
        <dbReference type="ARBA" id="ARBA00004123"/>
    </source>
</evidence>
<dbReference type="Gene3D" id="1.10.260.40">
    <property type="entry name" value="lambda repressor-like DNA-binding domains"/>
    <property type="match status" value="2"/>
</dbReference>
<feature type="domain" description="CUT" evidence="10">
    <location>
        <begin position="539"/>
        <end position="626"/>
    </location>
</feature>
<organism evidence="13">
    <name type="scientific">Tetraodon nigroviridis</name>
    <name type="common">Spotted green pufferfish</name>
    <name type="synonym">Chelonodon nigroviridis</name>
    <dbReference type="NCBI Taxonomy" id="99883"/>
    <lineage>
        <taxon>Eukaryota</taxon>
        <taxon>Metazoa</taxon>
        <taxon>Chordata</taxon>
        <taxon>Craniata</taxon>
        <taxon>Vertebrata</taxon>
        <taxon>Euteleostomi</taxon>
        <taxon>Actinopterygii</taxon>
        <taxon>Neopterygii</taxon>
        <taxon>Teleostei</taxon>
        <taxon>Neoteleostei</taxon>
        <taxon>Acanthomorphata</taxon>
        <taxon>Eupercaria</taxon>
        <taxon>Tetraodontiformes</taxon>
        <taxon>Tetradontoidea</taxon>
        <taxon>Tetraodontidae</taxon>
        <taxon>Tetraodon</taxon>
    </lineage>
</organism>
<dbReference type="InterPro" id="IPR039673">
    <property type="entry name" value="SATB1/SATB2"/>
</dbReference>
<dbReference type="FunFam" id="1.10.260.70:FF:000001">
    <property type="entry name" value="DNA-binding protein SATB"/>
    <property type="match status" value="1"/>
</dbReference>
<keyword evidence="4" id="KW-0805">Transcription regulation</keyword>
<dbReference type="FunFam" id="1.10.260.40:FF:000003">
    <property type="entry name" value="DNA-binding protein SATB"/>
    <property type="match status" value="2"/>
</dbReference>
<dbReference type="GO" id="GO:0006338">
    <property type="term" value="P:chromatin remodeling"/>
    <property type="evidence" value="ECO:0007669"/>
    <property type="project" value="InterPro"/>
</dbReference>
<evidence type="ECO:0000256" key="5">
    <source>
        <dbReference type="ARBA" id="ARBA00023125"/>
    </source>
</evidence>
<dbReference type="Pfam" id="PF16557">
    <property type="entry name" value="CUTL"/>
    <property type="match status" value="1"/>
</dbReference>
<dbReference type="FunFam" id="3.10.20.710:FF:000001">
    <property type="entry name" value="DNA-binding protein SATB"/>
    <property type="match status" value="1"/>
</dbReference>
<dbReference type="SMART" id="SM01109">
    <property type="entry name" value="CUT"/>
    <property type="match status" value="2"/>
</dbReference>
<evidence type="ECO:0000256" key="3">
    <source>
        <dbReference type="ARBA" id="ARBA00022843"/>
    </source>
</evidence>
<name>Q4RKI4_TETNG</name>
<evidence type="ECO:0000256" key="8">
    <source>
        <dbReference type="ARBA" id="ARBA00023242"/>
    </source>
</evidence>
<protein>
    <submittedName>
        <fullName evidence="13">(spotted green pufferfish) hypothetical protein</fullName>
    </submittedName>
</protein>
<dbReference type="Pfam" id="PF16534">
    <property type="entry name" value="ULD"/>
    <property type="match status" value="1"/>
</dbReference>
<dbReference type="InterPro" id="IPR038224">
    <property type="entry name" value="SATB_ULD_sf"/>
</dbReference>
<evidence type="ECO:0000256" key="6">
    <source>
        <dbReference type="ARBA" id="ARBA00023155"/>
    </source>
</evidence>
<keyword evidence="5" id="KW-0238">DNA-binding</keyword>
<comment type="subcellular location">
    <subcellularLocation>
        <location evidence="1">Nucleus</location>
    </subcellularLocation>
</comment>
<dbReference type="GO" id="GO:0000978">
    <property type="term" value="F:RNA polymerase II cis-regulatory region sequence-specific DNA binding"/>
    <property type="evidence" value="ECO:0007669"/>
    <property type="project" value="TreeGrafter"/>
</dbReference>
<feature type="compositionally biased region" description="Basic and acidic residues" evidence="9">
    <location>
        <begin position="724"/>
        <end position="739"/>
    </location>
</feature>
<dbReference type="Gene3D" id="1.10.260.70">
    <property type="entry name" value="SATB, CULT domain"/>
    <property type="match status" value="1"/>
</dbReference>
<evidence type="ECO:0000256" key="7">
    <source>
        <dbReference type="ARBA" id="ARBA00023163"/>
    </source>
</evidence>
<evidence type="ECO:0000259" key="11">
    <source>
        <dbReference type="PROSITE" id="PS51982"/>
    </source>
</evidence>
<dbReference type="KEGG" id="tng:GSTEN00032943G001"/>
<dbReference type="PROSITE" id="PS51042">
    <property type="entry name" value="CUT"/>
    <property type="match status" value="2"/>
</dbReference>
<keyword evidence="6" id="KW-0371">Homeobox</keyword>
<evidence type="ECO:0000259" key="10">
    <source>
        <dbReference type="PROSITE" id="PS51042"/>
    </source>
</evidence>
<dbReference type="InterPro" id="IPR032355">
    <property type="entry name" value="CUTL"/>
</dbReference>
<evidence type="ECO:0000256" key="4">
    <source>
        <dbReference type="ARBA" id="ARBA00023015"/>
    </source>
</evidence>
<dbReference type="InterPro" id="IPR010982">
    <property type="entry name" value="Lambda_DNA-bd_dom_sf"/>
</dbReference>
<dbReference type="GO" id="GO:0000981">
    <property type="term" value="F:DNA-binding transcription factor activity, RNA polymerase II-specific"/>
    <property type="evidence" value="ECO:0007669"/>
    <property type="project" value="TreeGrafter"/>
</dbReference>
<dbReference type="PANTHER" id="PTHR15116">
    <property type="entry name" value="DNA-BINDING PROTEIN SATB FAMILY MEMBER"/>
    <property type="match status" value="1"/>
</dbReference>
<feature type="region of interest" description="Disordered" evidence="9">
    <location>
        <begin position="1"/>
        <end position="73"/>
    </location>
</feature>
<dbReference type="SUPFAM" id="SSF47413">
    <property type="entry name" value="lambda repressor-like DNA-binding domains"/>
    <property type="match status" value="2"/>
</dbReference>
<feature type="non-terminal residue" evidence="13">
    <location>
        <position position="1"/>
    </location>
</feature>
<dbReference type="EMBL" id="CAAE01015029">
    <property type="protein sequence ID" value="CAG11098.1"/>
    <property type="molecule type" value="Genomic_DNA"/>
</dbReference>
<feature type="domain" description="CMP" evidence="11">
    <location>
        <begin position="98"/>
        <end position="199"/>
    </location>
</feature>
<proteinExistence type="predicted"/>
<dbReference type="AlphaFoldDB" id="Q4RKI4"/>
<feature type="domain" description="CUTL" evidence="12">
    <location>
        <begin position="202"/>
        <end position="275"/>
    </location>
</feature>
<reference evidence="13" key="1">
    <citation type="journal article" date="2004" name="Nature">
        <title>Genome duplication in the teleost fish Tetraodon nigroviridis reveals the early vertebrate proto-karyotype.</title>
        <authorList>
            <person name="Jaillon O."/>
            <person name="Aury J.-M."/>
            <person name="Brunet F."/>
            <person name="Petit J.-L."/>
            <person name="Stange-Thomann N."/>
            <person name="Mauceli E."/>
            <person name="Bouneau L."/>
            <person name="Fischer C."/>
            <person name="Ozouf-Costaz C."/>
            <person name="Bernot A."/>
            <person name="Nicaud S."/>
            <person name="Jaffe D."/>
            <person name="Fisher S."/>
            <person name="Lutfalla G."/>
            <person name="Dossat C."/>
            <person name="Segurens B."/>
            <person name="Dasilva C."/>
            <person name="Salanoubat M."/>
            <person name="Levy M."/>
            <person name="Boudet N."/>
            <person name="Castellano S."/>
            <person name="Anthouard V."/>
            <person name="Jubin C."/>
            <person name="Castelli V."/>
            <person name="Katinka M."/>
            <person name="Vacherie B."/>
            <person name="Biemont C."/>
            <person name="Skalli Z."/>
            <person name="Cattolico L."/>
            <person name="Poulain J."/>
            <person name="De Berardinis V."/>
            <person name="Cruaud C."/>
            <person name="Duprat S."/>
            <person name="Brottier P."/>
            <person name="Coutanceau J.-P."/>
            <person name="Gouzy J."/>
            <person name="Parra G."/>
            <person name="Lardier G."/>
            <person name="Chapple C."/>
            <person name="McKernan K.J."/>
            <person name="McEwan P."/>
            <person name="Bosak S."/>
            <person name="Kellis M."/>
            <person name="Volff J.-N."/>
            <person name="Guigo R."/>
            <person name="Zody M.C."/>
            <person name="Mesirov J."/>
            <person name="Lindblad-Toh K."/>
            <person name="Birren B."/>
            <person name="Nusbaum C."/>
            <person name="Kahn D."/>
            <person name="Robinson-Rechavi M."/>
            <person name="Laudet V."/>
            <person name="Schachter V."/>
            <person name="Quetier F."/>
            <person name="Saurin W."/>
            <person name="Scarpelli C."/>
            <person name="Wincker P."/>
            <person name="Lander E.S."/>
            <person name="Weissenbach J."/>
            <person name="Roest Crollius H."/>
        </authorList>
    </citation>
    <scope>NUCLEOTIDE SEQUENCE [LARGE SCALE GENOMIC DNA]</scope>
</reference>
<dbReference type="InterPro" id="IPR003350">
    <property type="entry name" value="CUT_dom"/>
</dbReference>
<feature type="region of interest" description="Disordered" evidence="9">
    <location>
        <begin position="508"/>
        <end position="528"/>
    </location>
</feature>
<evidence type="ECO:0000313" key="13">
    <source>
        <dbReference type="EMBL" id="CAG11098.1"/>
    </source>
</evidence>
<accession>Q4RKI4</accession>
<dbReference type="InterPro" id="IPR038216">
    <property type="entry name" value="SATB_CUTL_sf"/>
</dbReference>
<dbReference type="PANTHER" id="PTHR15116:SF14">
    <property type="entry name" value="DNA-BINDING PROTEIN SATB1"/>
    <property type="match status" value="1"/>
</dbReference>
<keyword evidence="2" id="KW-0677">Repeat</keyword>
<evidence type="ECO:0000259" key="12">
    <source>
        <dbReference type="PROSITE" id="PS51983"/>
    </source>
</evidence>
<evidence type="ECO:0000256" key="9">
    <source>
        <dbReference type="SAM" id="MobiDB-lite"/>
    </source>
</evidence>
<keyword evidence="7" id="KW-0804">Transcription</keyword>
<dbReference type="GO" id="GO:0005634">
    <property type="term" value="C:nucleus"/>
    <property type="evidence" value="ECO:0007669"/>
    <property type="project" value="UniProtKB-SubCell"/>
</dbReference>
<comment type="caution">
    <text evidence="13">The sequence shown here is derived from an EMBL/GenBank/DDBJ whole genome shotgun (WGS) entry which is preliminary data.</text>
</comment>
<dbReference type="CDD" id="cd11585">
    <property type="entry name" value="SATB1_N"/>
    <property type="match status" value="1"/>
</dbReference>
<dbReference type="PROSITE" id="PS51982">
    <property type="entry name" value="CMP"/>
    <property type="match status" value="1"/>
</dbReference>
<dbReference type="OrthoDB" id="10052721at2759"/>
<feature type="region of interest" description="Disordered" evidence="9">
    <location>
        <begin position="368"/>
        <end position="424"/>
    </location>
</feature>
<feature type="region of interest" description="Disordered" evidence="9">
    <location>
        <begin position="760"/>
        <end position="779"/>
    </location>
</feature>
<feature type="region of interest" description="Disordered" evidence="9">
    <location>
        <begin position="718"/>
        <end position="744"/>
    </location>
</feature>
<keyword evidence="3" id="KW-0832">Ubl conjugation</keyword>
<feature type="domain" description="CUT" evidence="10">
    <location>
        <begin position="416"/>
        <end position="503"/>
    </location>
</feature>